<dbReference type="EMBL" id="GDQN01003745">
    <property type="protein sequence ID" value="JAT87309.1"/>
    <property type="molecule type" value="Transcribed_RNA"/>
</dbReference>
<evidence type="ECO:0000313" key="2">
    <source>
        <dbReference type="EMBL" id="JAT85031.1"/>
    </source>
</evidence>
<sequence length="191" mass="20814">MGNNFILLFILFLNATGFGVFGEDCVTFDFEDDFDNSFSHEIGVCSSLGPSALWRVGNYSEVGIESPDPLSASFISPSNTLSCVTSFTFTMSDKGMLEVNLYMEAYALTDQIVVIVNQIVPGGNDAAIGTTFMMPLLPNYYHGWHTLTISLNGFGNIDGYISLTGAAAEGSLILLDSFRYVSLIQSKFSNW</sequence>
<proteinExistence type="predicted"/>
<name>A0A1E1WDU8_PECGO</name>
<dbReference type="EMBL" id="GDQN01006023">
    <property type="protein sequence ID" value="JAT85031.1"/>
    <property type="molecule type" value="Transcribed_RNA"/>
</dbReference>
<evidence type="ECO:0000313" key="3">
    <source>
        <dbReference type="EMBL" id="JAT87309.1"/>
    </source>
</evidence>
<protein>
    <recommendedName>
        <fullName evidence="4">MAM domain-containing protein</fullName>
    </recommendedName>
</protein>
<gene>
    <name evidence="2" type="ORF">g.9939</name>
    <name evidence="3" type="ORF">g.9940</name>
</gene>
<feature type="chain" id="PRO_5009115294" description="MAM domain-containing protein" evidence="1">
    <location>
        <begin position="23"/>
        <end position="191"/>
    </location>
</feature>
<feature type="signal peptide" evidence="1">
    <location>
        <begin position="1"/>
        <end position="22"/>
    </location>
</feature>
<evidence type="ECO:0000256" key="1">
    <source>
        <dbReference type="SAM" id="SignalP"/>
    </source>
</evidence>
<reference evidence="2" key="1">
    <citation type="submission" date="2015-09" db="EMBL/GenBank/DDBJ databases">
        <title>De novo assembly of Pectinophora gossypiella (Pink Bollworm) gut transcriptome.</title>
        <authorList>
            <person name="Tassone E.E."/>
        </authorList>
    </citation>
    <scope>NUCLEOTIDE SEQUENCE</scope>
</reference>
<keyword evidence="1" id="KW-0732">Signal</keyword>
<organism evidence="2">
    <name type="scientific">Pectinophora gossypiella</name>
    <name type="common">Cotton pink bollworm</name>
    <name type="synonym">Depressaria gossypiella</name>
    <dbReference type="NCBI Taxonomy" id="13191"/>
    <lineage>
        <taxon>Eukaryota</taxon>
        <taxon>Metazoa</taxon>
        <taxon>Ecdysozoa</taxon>
        <taxon>Arthropoda</taxon>
        <taxon>Hexapoda</taxon>
        <taxon>Insecta</taxon>
        <taxon>Pterygota</taxon>
        <taxon>Neoptera</taxon>
        <taxon>Endopterygota</taxon>
        <taxon>Lepidoptera</taxon>
        <taxon>Glossata</taxon>
        <taxon>Ditrysia</taxon>
        <taxon>Gelechioidea</taxon>
        <taxon>Gelechiidae</taxon>
        <taxon>Apatetrinae</taxon>
        <taxon>Pectinophora</taxon>
    </lineage>
</organism>
<evidence type="ECO:0008006" key="4">
    <source>
        <dbReference type="Google" id="ProtNLM"/>
    </source>
</evidence>
<accession>A0A1E1WDU8</accession>
<dbReference type="AlphaFoldDB" id="A0A1E1WDU8"/>